<organism evidence="2 3">
    <name type="scientific">Prorocentrum cordatum</name>
    <dbReference type="NCBI Taxonomy" id="2364126"/>
    <lineage>
        <taxon>Eukaryota</taxon>
        <taxon>Sar</taxon>
        <taxon>Alveolata</taxon>
        <taxon>Dinophyceae</taxon>
        <taxon>Prorocentrales</taxon>
        <taxon>Prorocentraceae</taxon>
        <taxon>Prorocentrum</taxon>
    </lineage>
</organism>
<reference evidence="2" key="1">
    <citation type="submission" date="2023-10" db="EMBL/GenBank/DDBJ databases">
        <authorList>
            <person name="Chen Y."/>
            <person name="Shah S."/>
            <person name="Dougan E. K."/>
            <person name="Thang M."/>
            <person name="Chan C."/>
        </authorList>
    </citation>
    <scope>NUCLEOTIDE SEQUENCE [LARGE SCALE GENOMIC DNA]</scope>
</reference>
<feature type="region of interest" description="Disordered" evidence="1">
    <location>
        <begin position="1"/>
        <end position="31"/>
    </location>
</feature>
<keyword evidence="3" id="KW-1185">Reference proteome</keyword>
<protein>
    <recommendedName>
        <fullName evidence="4">RRM domain-containing protein</fullName>
    </recommendedName>
</protein>
<comment type="caution">
    <text evidence="2">The sequence shown here is derived from an EMBL/GenBank/DDBJ whole genome shotgun (WGS) entry which is preliminary data.</text>
</comment>
<proteinExistence type="predicted"/>
<sequence>MGGDGEESPANAGGADAGKRDRGLNGSRNGDSMFVVVRNLPEAARGYSWFKRCGADVDVVKAEFFGLKPGQPRWAICEARDADEASSMVKALDGFDTKLDKPLAAEAVGREAREKLAGRRENAKGRPGAE</sequence>
<dbReference type="Proteomes" id="UP001189429">
    <property type="component" value="Unassembled WGS sequence"/>
</dbReference>
<evidence type="ECO:0000313" key="3">
    <source>
        <dbReference type="Proteomes" id="UP001189429"/>
    </source>
</evidence>
<evidence type="ECO:0000256" key="1">
    <source>
        <dbReference type="SAM" id="MobiDB-lite"/>
    </source>
</evidence>
<evidence type="ECO:0000313" key="2">
    <source>
        <dbReference type="EMBL" id="CAK0883750.1"/>
    </source>
</evidence>
<name>A0ABN9WFM8_9DINO</name>
<gene>
    <name evidence="2" type="ORF">PCOR1329_LOCUS65882</name>
</gene>
<feature type="non-terminal residue" evidence="2">
    <location>
        <position position="130"/>
    </location>
</feature>
<evidence type="ECO:0008006" key="4">
    <source>
        <dbReference type="Google" id="ProtNLM"/>
    </source>
</evidence>
<dbReference type="EMBL" id="CAUYUJ010018459">
    <property type="protein sequence ID" value="CAK0883750.1"/>
    <property type="molecule type" value="Genomic_DNA"/>
</dbReference>
<accession>A0ABN9WFM8</accession>